<evidence type="ECO:0000313" key="3">
    <source>
        <dbReference type="Proteomes" id="UP000228496"/>
    </source>
</evidence>
<evidence type="ECO:0000313" key="2">
    <source>
        <dbReference type="EMBL" id="PJE51455.1"/>
    </source>
</evidence>
<dbReference type="AlphaFoldDB" id="A0A2J0Q8D3"/>
<protein>
    <submittedName>
        <fullName evidence="2">Uncharacterized protein</fullName>
    </submittedName>
</protein>
<evidence type="ECO:0000256" key="1">
    <source>
        <dbReference type="SAM" id="Phobius"/>
    </source>
</evidence>
<dbReference type="EMBL" id="PCXQ01000002">
    <property type="protein sequence ID" value="PJE51455.1"/>
    <property type="molecule type" value="Genomic_DNA"/>
</dbReference>
<keyword evidence="1" id="KW-0472">Membrane</keyword>
<keyword evidence="1" id="KW-0812">Transmembrane</keyword>
<feature type="transmembrane region" description="Helical" evidence="1">
    <location>
        <begin position="74"/>
        <end position="95"/>
    </location>
</feature>
<keyword evidence="1" id="KW-1133">Transmembrane helix</keyword>
<sequence length="104" mass="11954">MFLFKFTKLRIAIFTGLVTAIVLGVPLMALISWSISPNFINDIHIFIVKIPIDFVFNDNNFIKDKLLVDNYKEVSPLGIIFSMVFYSVIMFFISLPANMVKEED</sequence>
<gene>
    <name evidence="2" type="ORF">COV29_00505</name>
</gene>
<name>A0A2J0Q8D3_9BACT</name>
<reference evidence="2 3" key="1">
    <citation type="submission" date="2017-09" db="EMBL/GenBank/DDBJ databases">
        <title>Depth-based differentiation of microbial function through sediment-hosted aquifers and enrichment of novel symbionts in the deep terrestrial subsurface.</title>
        <authorList>
            <person name="Probst A.J."/>
            <person name="Ladd B."/>
            <person name="Jarett J.K."/>
            <person name="Geller-Mcgrath D.E."/>
            <person name="Sieber C.M."/>
            <person name="Emerson J.B."/>
            <person name="Anantharaman K."/>
            <person name="Thomas B.C."/>
            <person name="Malmstrom R."/>
            <person name="Stieglmeier M."/>
            <person name="Klingl A."/>
            <person name="Woyke T."/>
            <person name="Ryan C.M."/>
            <person name="Banfield J.F."/>
        </authorList>
    </citation>
    <scope>NUCLEOTIDE SEQUENCE [LARGE SCALE GENOMIC DNA]</scope>
    <source>
        <strain evidence="2">CG10_big_fil_rev_8_21_14_0_10_36_16</strain>
    </source>
</reference>
<dbReference type="Proteomes" id="UP000228496">
    <property type="component" value="Unassembled WGS sequence"/>
</dbReference>
<accession>A0A2J0Q8D3</accession>
<comment type="caution">
    <text evidence="2">The sequence shown here is derived from an EMBL/GenBank/DDBJ whole genome shotgun (WGS) entry which is preliminary data.</text>
</comment>
<organism evidence="2 3">
    <name type="scientific">Candidatus Yanofskybacteria bacterium CG10_big_fil_rev_8_21_14_0_10_36_16</name>
    <dbReference type="NCBI Taxonomy" id="1975096"/>
    <lineage>
        <taxon>Bacteria</taxon>
        <taxon>Candidatus Yanofskyibacteriota</taxon>
    </lineage>
</organism>
<proteinExistence type="predicted"/>
<feature type="transmembrane region" description="Helical" evidence="1">
    <location>
        <begin position="12"/>
        <end position="35"/>
    </location>
</feature>